<dbReference type="Gene3D" id="3.30.565.10">
    <property type="entry name" value="Histidine kinase-like ATPase, C-terminal domain"/>
    <property type="match status" value="1"/>
</dbReference>
<evidence type="ECO:0000256" key="15">
    <source>
        <dbReference type="ARBA" id="ARBA00059004"/>
    </source>
</evidence>
<comment type="subcellular location">
    <subcellularLocation>
        <location evidence="2">Cell inner membrane</location>
        <topology evidence="2">Multi-pass membrane protein</topology>
    </subcellularLocation>
</comment>
<evidence type="ECO:0000256" key="3">
    <source>
        <dbReference type="ARBA" id="ARBA00012438"/>
    </source>
</evidence>
<dbReference type="PROSITE" id="PS50109">
    <property type="entry name" value="HIS_KIN"/>
    <property type="match status" value="1"/>
</dbReference>
<keyword evidence="12 18" id="KW-1133">Transmembrane helix</keyword>
<dbReference type="SUPFAM" id="SSF47384">
    <property type="entry name" value="Homodimeric domain of signal transducing histidine kinase"/>
    <property type="match status" value="1"/>
</dbReference>
<dbReference type="SUPFAM" id="SSF55874">
    <property type="entry name" value="ATPase domain of HSP90 chaperone/DNA topoisomerase II/histidine kinase"/>
    <property type="match status" value="1"/>
</dbReference>
<evidence type="ECO:0000256" key="8">
    <source>
        <dbReference type="ARBA" id="ARBA00022692"/>
    </source>
</evidence>
<evidence type="ECO:0000256" key="9">
    <source>
        <dbReference type="ARBA" id="ARBA00022741"/>
    </source>
</evidence>
<sequence length="551" mass="59449">MPGLSGISVRTRLIVAMALSLLLLAAVGLSSLHALSTVHRATAELHTRWMPTVRLLSEVNYRISSHRLRFVRAIFTDDAAERERIFAAAEERSDDAEELMDTLERRLAASPVDLANLRDIRRLWGRYLAEEADIRARLDTLSPAELAFLINDKSRWGFNLVKDQVNADIEFNNQGADRSGAEAVATFDRAMRLNLSLFLCALALMAGFVAIVVLSISRPIERITEAMHRLAEGDRAAPATGLGGAGEIRRMAAAVEVFRNSLEERDAARAALERANQELETKVEARNAELRAINRDLEAEIAERTQAVQQLKAMQAELIRTENLAVIGQLSAGLAHELNQPLAALATLSENAVRFLERGDGETVRFNLDRIVHLVARMGALTGRLRSFARRSADEIEPVDLGRSVDNALALLGHRVDGDATRVETRAAAAPVIAAANAIRVEQILMNLIGNAIDATAGTAAPAVEISWTEEDGRARVRVADNGGGIAPEVAHRIFEPFFTTKTHGGGLGLGLAISADIAREFGGALTAANRADGGAVFTLDLPVHAGGAHG</sequence>
<dbReference type="Gene3D" id="1.10.287.130">
    <property type="match status" value="1"/>
</dbReference>
<evidence type="ECO:0000313" key="21">
    <source>
        <dbReference type="EMBL" id="SBW11508.1"/>
    </source>
</evidence>
<evidence type="ECO:0000256" key="14">
    <source>
        <dbReference type="ARBA" id="ARBA00023136"/>
    </source>
</evidence>
<evidence type="ECO:0000256" key="12">
    <source>
        <dbReference type="ARBA" id="ARBA00022989"/>
    </source>
</evidence>
<keyword evidence="14 18" id="KW-0472">Membrane</keyword>
<dbReference type="InterPro" id="IPR003594">
    <property type="entry name" value="HATPase_dom"/>
</dbReference>
<name>A0A212KIP7_9PROT</name>
<keyword evidence="8 18" id="KW-0812">Transmembrane</keyword>
<dbReference type="PRINTS" id="PR00344">
    <property type="entry name" value="BCTRLSENSOR"/>
</dbReference>
<dbReference type="EC" id="2.7.13.3" evidence="3"/>
<keyword evidence="10 21" id="KW-0418">Kinase</keyword>
<dbReference type="SUPFAM" id="SSF158472">
    <property type="entry name" value="HAMP domain-like"/>
    <property type="match status" value="1"/>
</dbReference>
<dbReference type="EMBL" id="FLUO01000002">
    <property type="protein sequence ID" value="SBW11508.1"/>
    <property type="molecule type" value="Genomic_DNA"/>
</dbReference>
<dbReference type="InterPro" id="IPR036097">
    <property type="entry name" value="HisK_dim/P_sf"/>
</dbReference>
<keyword evidence="17" id="KW-0175">Coiled coil</keyword>
<evidence type="ECO:0000256" key="2">
    <source>
        <dbReference type="ARBA" id="ARBA00004429"/>
    </source>
</evidence>
<dbReference type="PANTHER" id="PTHR43065">
    <property type="entry name" value="SENSOR HISTIDINE KINASE"/>
    <property type="match status" value="1"/>
</dbReference>
<dbReference type="InterPro" id="IPR003660">
    <property type="entry name" value="HAMP_dom"/>
</dbReference>
<dbReference type="CDD" id="cd06225">
    <property type="entry name" value="HAMP"/>
    <property type="match status" value="1"/>
</dbReference>
<evidence type="ECO:0000256" key="10">
    <source>
        <dbReference type="ARBA" id="ARBA00022777"/>
    </source>
</evidence>
<dbReference type="FunFam" id="1.10.287.130:FF:000049">
    <property type="entry name" value="C4-dicarboxylate transport sensor protein DctB"/>
    <property type="match status" value="1"/>
</dbReference>
<evidence type="ECO:0000259" key="20">
    <source>
        <dbReference type="PROSITE" id="PS50885"/>
    </source>
</evidence>
<comment type="function">
    <text evidence="15">Member of the two-component regulatory system DctB/DctD involved in the transport of C4-dicarboxylates. DctB functions as a membrane-associated protein kinase that phosphorylates DctD in response to environmental signals.</text>
</comment>
<keyword evidence="13" id="KW-0902">Two-component regulatory system</keyword>
<evidence type="ECO:0000256" key="7">
    <source>
        <dbReference type="ARBA" id="ARBA00022679"/>
    </source>
</evidence>
<keyword evidence="9" id="KW-0547">Nucleotide-binding</keyword>
<evidence type="ECO:0000256" key="4">
    <source>
        <dbReference type="ARBA" id="ARBA00022475"/>
    </source>
</evidence>
<dbReference type="CDD" id="cd00082">
    <property type="entry name" value="HisKA"/>
    <property type="match status" value="1"/>
</dbReference>
<evidence type="ECO:0000256" key="6">
    <source>
        <dbReference type="ARBA" id="ARBA00022553"/>
    </source>
</evidence>
<dbReference type="InterPro" id="IPR003661">
    <property type="entry name" value="HisK_dim/P_dom"/>
</dbReference>
<dbReference type="SMART" id="SM00387">
    <property type="entry name" value="HATPase_c"/>
    <property type="match status" value="1"/>
</dbReference>
<dbReference type="InterPro" id="IPR036890">
    <property type="entry name" value="HATPase_C_sf"/>
</dbReference>
<accession>A0A212KIP7</accession>
<dbReference type="InterPro" id="IPR024478">
    <property type="entry name" value="HlyB_4HB_MCP"/>
</dbReference>
<feature type="domain" description="Histidine kinase" evidence="19">
    <location>
        <begin position="333"/>
        <end position="546"/>
    </location>
</feature>
<gene>
    <name evidence="21" type="ORF">KL86APRO_20214</name>
</gene>
<evidence type="ECO:0000256" key="1">
    <source>
        <dbReference type="ARBA" id="ARBA00000085"/>
    </source>
</evidence>
<reference evidence="21" key="1">
    <citation type="submission" date="2016-04" db="EMBL/GenBank/DDBJ databases">
        <authorList>
            <person name="Evans L.H."/>
            <person name="Alamgir A."/>
            <person name="Owens N."/>
            <person name="Weber N.D."/>
            <person name="Virtaneva K."/>
            <person name="Barbian K."/>
            <person name="Babar A."/>
            <person name="Rosenke K."/>
        </authorList>
    </citation>
    <scope>NUCLEOTIDE SEQUENCE</scope>
    <source>
        <strain evidence="21">86</strain>
    </source>
</reference>
<dbReference type="PROSITE" id="PS50885">
    <property type="entry name" value="HAMP"/>
    <property type="match status" value="1"/>
</dbReference>
<feature type="coiled-coil region" evidence="17">
    <location>
        <begin position="258"/>
        <end position="324"/>
    </location>
</feature>
<dbReference type="Gene3D" id="6.10.340.10">
    <property type="match status" value="1"/>
</dbReference>
<feature type="domain" description="HAMP" evidence="20">
    <location>
        <begin position="214"/>
        <end position="267"/>
    </location>
</feature>
<dbReference type="InterPro" id="IPR004358">
    <property type="entry name" value="Sig_transdc_His_kin-like_C"/>
</dbReference>
<dbReference type="Pfam" id="PF00672">
    <property type="entry name" value="HAMP"/>
    <property type="match status" value="1"/>
</dbReference>
<keyword evidence="4" id="KW-1003">Cell membrane</keyword>
<dbReference type="SMART" id="SM00388">
    <property type="entry name" value="HisKA"/>
    <property type="match status" value="1"/>
</dbReference>
<feature type="transmembrane region" description="Helical" evidence="18">
    <location>
        <begin position="195"/>
        <end position="217"/>
    </location>
</feature>
<evidence type="ECO:0000256" key="13">
    <source>
        <dbReference type="ARBA" id="ARBA00023012"/>
    </source>
</evidence>
<keyword evidence="7 21" id="KW-0808">Transferase</keyword>
<dbReference type="InterPro" id="IPR005467">
    <property type="entry name" value="His_kinase_dom"/>
</dbReference>
<dbReference type="GO" id="GO:0005886">
    <property type="term" value="C:plasma membrane"/>
    <property type="evidence" value="ECO:0007669"/>
    <property type="project" value="UniProtKB-SubCell"/>
</dbReference>
<dbReference type="SMART" id="SM00304">
    <property type="entry name" value="HAMP"/>
    <property type="match status" value="1"/>
</dbReference>
<evidence type="ECO:0000256" key="11">
    <source>
        <dbReference type="ARBA" id="ARBA00022840"/>
    </source>
</evidence>
<dbReference type="AlphaFoldDB" id="A0A212KIP7"/>
<keyword evidence="5" id="KW-0997">Cell inner membrane</keyword>
<dbReference type="GO" id="GO:0000155">
    <property type="term" value="F:phosphorelay sensor kinase activity"/>
    <property type="evidence" value="ECO:0007669"/>
    <property type="project" value="InterPro"/>
</dbReference>
<keyword evidence="6" id="KW-0597">Phosphoprotein</keyword>
<proteinExistence type="predicted"/>
<dbReference type="GO" id="GO:0005524">
    <property type="term" value="F:ATP binding"/>
    <property type="evidence" value="ECO:0007669"/>
    <property type="project" value="UniProtKB-KW"/>
</dbReference>
<protein>
    <recommendedName>
        <fullName evidence="16">C4-dicarboxylate transport sensor protein DctB</fullName>
        <ecNumber evidence="3">2.7.13.3</ecNumber>
    </recommendedName>
</protein>
<dbReference type="PANTHER" id="PTHR43065:SF46">
    <property type="entry name" value="C4-DICARBOXYLATE TRANSPORT SENSOR PROTEIN DCTB"/>
    <property type="match status" value="1"/>
</dbReference>
<dbReference type="Pfam" id="PF02518">
    <property type="entry name" value="HATPase_c"/>
    <property type="match status" value="1"/>
</dbReference>
<dbReference type="Pfam" id="PF00512">
    <property type="entry name" value="HisKA"/>
    <property type="match status" value="1"/>
</dbReference>
<evidence type="ECO:0000256" key="16">
    <source>
        <dbReference type="ARBA" id="ARBA00073143"/>
    </source>
</evidence>
<evidence type="ECO:0000256" key="18">
    <source>
        <dbReference type="SAM" id="Phobius"/>
    </source>
</evidence>
<comment type="catalytic activity">
    <reaction evidence="1">
        <text>ATP + protein L-histidine = ADP + protein N-phospho-L-histidine.</text>
        <dbReference type="EC" id="2.7.13.3"/>
    </reaction>
</comment>
<keyword evidence="11" id="KW-0067">ATP-binding</keyword>
<evidence type="ECO:0000259" key="19">
    <source>
        <dbReference type="PROSITE" id="PS50109"/>
    </source>
</evidence>
<dbReference type="Pfam" id="PF12729">
    <property type="entry name" value="4HB_MCP_1"/>
    <property type="match status" value="1"/>
</dbReference>
<organism evidence="21">
    <name type="scientific">uncultured Alphaproteobacteria bacterium</name>
    <dbReference type="NCBI Taxonomy" id="91750"/>
    <lineage>
        <taxon>Bacteria</taxon>
        <taxon>Pseudomonadati</taxon>
        <taxon>Pseudomonadota</taxon>
        <taxon>Alphaproteobacteria</taxon>
        <taxon>environmental samples</taxon>
    </lineage>
</organism>
<evidence type="ECO:0000256" key="5">
    <source>
        <dbReference type="ARBA" id="ARBA00022519"/>
    </source>
</evidence>
<evidence type="ECO:0000256" key="17">
    <source>
        <dbReference type="SAM" id="Coils"/>
    </source>
</evidence>